<protein>
    <submittedName>
        <fullName evidence="1">Uncharacterized protein</fullName>
    </submittedName>
</protein>
<sequence>MAKKVSYLFRSPEVSDIVIFKAPPDSCKRAEVTGLKGHVQVEDFVLEAMDYEMEPMIFIVSKLIILKCSTYLSMHAIKSANFL</sequence>
<proteinExistence type="predicted"/>
<accession>A0A8X7VK10</accession>
<reference evidence="1 2" key="1">
    <citation type="submission" date="2020-02" db="EMBL/GenBank/DDBJ databases">
        <authorList>
            <person name="Ma Q."/>
            <person name="Huang Y."/>
            <person name="Song X."/>
            <person name="Pei D."/>
        </authorList>
    </citation>
    <scope>NUCLEOTIDE SEQUENCE [LARGE SCALE GENOMIC DNA]</scope>
    <source>
        <strain evidence="1">Sxm20200214</strain>
        <tissue evidence="1">Leaf</tissue>
    </source>
</reference>
<comment type="caution">
    <text evidence="1">The sequence shown here is derived from an EMBL/GenBank/DDBJ whole genome shotgun (WGS) entry which is preliminary data.</text>
</comment>
<name>A0A8X7VK10_BRACI</name>
<dbReference type="OrthoDB" id="308440at2759"/>
<dbReference type="EMBL" id="JAAMPC010000005">
    <property type="protein sequence ID" value="KAG2312785.1"/>
    <property type="molecule type" value="Genomic_DNA"/>
</dbReference>
<dbReference type="Proteomes" id="UP000886595">
    <property type="component" value="Unassembled WGS sequence"/>
</dbReference>
<evidence type="ECO:0000313" key="1">
    <source>
        <dbReference type="EMBL" id="KAG2312785.1"/>
    </source>
</evidence>
<gene>
    <name evidence="1" type="ORF">Bca52824_024342</name>
</gene>
<organism evidence="1 2">
    <name type="scientific">Brassica carinata</name>
    <name type="common">Ethiopian mustard</name>
    <name type="synonym">Abyssinian cabbage</name>
    <dbReference type="NCBI Taxonomy" id="52824"/>
    <lineage>
        <taxon>Eukaryota</taxon>
        <taxon>Viridiplantae</taxon>
        <taxon>Streptophyta</taxon>
        <taxon>Embryophyta</taxon>
        <taxon>Tracheophyta</taxon>
        <taxon>Spermatophyta</taxon>
        <taxon>Magnoliopsida</taxon>
        <taxon>eudicotyledons</taxon>
        <taxon>Gunneridae</taxon>
        <taxon>Pentapetalae</taxon>
        <taxon>rosids</taxon>
        <taxon>malvids</taxon>
        <taxon>Brassicales</taxon>
        <taxon>Brassicaceae</taxon>
        <taxon>Brassiceae</taxon>
        <taxon>Brassica</taxon>
    </lineage>
</organism>
<keyword evidence="2" id="KW-1185">Reference proteome</keyword>
<dbReference type="AlphaFoldDB" id="A0A8X7VK10"/>
<evidence type="ECO:0000313" key="2">
    <source>
        <dbReference type="Proteomes" id="UP000886595"/>
    </source>
</evidence>